<gene>
    <name evidence="2" type="ORF">B857_01601</name>
</gene>
<dbReference type="PANTHER" id="PTHR37814:SF1">
    <property type="entry name" value="MEMBRANE PROTEIN"/>
    <property type="match status" value="1"/>
</dbReference>
<dbReference type="AlphaFoldDB" id="K1KNF3"/>
<feature type="transmembrane region" description="Helical" evidence="1">
    <location>
        <begin position="139"/>
        <end position="160"/>
    </location>
</feature>
<reference evidence="2 3" key="1">
    <citation type="journal article" date="2012" name="J. Bacteriol.">
        <title>Draft Genome Sequence of Bacillus isronensis Strain B3W22, Isolated from the Upper Atmosphere.</title>
        <authorList>
            <person name="Shivaji S."/>
            <person name="Ara S."/>
            <person name="Singh S.K."/>
            <person name="Bandi S."/>
            <person name="Singh A."/>
            <person name="Pinnaka A.K."/>
        </authorList>
    </citation>
    <scope>NUCLEOTIDE SEQUENCE [LARGE SCALE GENOMIC DNA]</scope>
    <source>
        <strain evidence="2 3">B3W22</strain>
    </source>
</reference>
<accession>K1KNF3</accession>
<keyword evidence="3" id="KW-1185">Reference proteome</keyword>
<proteinExistence type="predicted"/>
<dbReference type="PANTHER" id="PTHR37814">
    <property type="entry name" value="CONSERVED MEMBRANE PROTEIN"/>
    <property type="match status" value="1"/>
</dbReference>
<feature type="transmembrane region" description="Helical" evidence="1">
    <location>
        <begin position="261"/>
        <end position="285"/>
    </location>
</feature>
<organism evidence="2 3">
    <name type="scientific">Solibacillus isronensis B3W22</name>
    <dbReference type="NCBI Taxonomy" id="1224748"/>
    <lineage>
        <taxon>Bacteria</taxon>
        <taxon>Bacillati</taxon>
        <taxon>Bacillota</taxon>
        <taxon>Bacilli</taxon>
        <taxon>Bacillales</taxon>
        <taxon>Caryophanaceae</taxon>
        <taxon>Solibacillus</taxon>
    </lineage>
</organism>
<keyword evidence="1" id="KW-0472">Membrane</keyword>
<evidence type="ECO:0000313" key="3">
    <source>
        <dbReference type="Proteomes" id="UP000004738"/>
    </source>
</evidence>
<dbReference type="PATRIC" id="fig|1224748.3.peg.1592"/>
<keyword evidence="1" id="KW-1133">Transmembrane helix</keyword>
<feature type="transmembrane region" description="Helical" evidence="1">
    <location>
        <begin position="78"/>
        <end position="100"/>
    </location>
</feature>
<dbReference type="RefSeq" id="WP_008405427.1">
    <property type="nucleotide sequence ID" value="NZ_AMCK01000006.1"/>
</dbReference>
<feature type="transmembrane region" description="Helical" evidence="1">
    <location>
        <begin position="297"/>
        <end position="320"/>
    </location>
</feature>
<feature type="transmembrane region" description="Helical" evidence="1">
    <location>
        <begin position="326"/>
        <end position="343"/>
    </location>
</feature>
<feature type="transmembrane region" description="Helical" evidence="1">
    <location>
        <begin position="33"/>
        <end position="58"/>
    </location>
</feature>
<name>K1KNF3_9BACL</name>
<sequence>MKRSLQIGGAFVGLIIGAGFASGQEIMQYFTSFGTLGLVGGILASLAFAFLGMTLAQLGSEMQVNSHKEVIYQISGRYLGFILDFLITFFLFGVAVVMFAGSGSTFNQMFGIDPMVGSIIMVGLTIATLLLNVKNIINIIASVTPYLMGVIFVILIYSIFTMDLSWSQADNLAKEQPAAAGNWFIGALLYVSYNIAAGAALLIVMGGTEKDSKVAGRGGIFGGIMLGLLIILINVAMFVKIDVVAGVDMPTLELANQIHPAVGVLMSIALLGMMYNTAVGMFYAFTVRFFAPESKSFKPAVIVVGLAGFAASLVGFTSLVGKVYSTMGYLGFALILVVIVAWIRRKKLKQTETIPPFKQLSNREVS</sequence>
<protein>
    <submittedName>
        <fullName evidence="2">Putative membrane protein</fullName>
    </submittedName>
</protein>
<dbReference type="Gene3D" id="1.20.1740.10">
    <property type="entry name" value="Amino acid/polyamine transporter I"/>
    <property type="match status" value="1"/>
</dbReference>
<feature type="transmembrane region" description="Helical" evidence="1">
    <location>
        <begin position="112"/>
        <end position="132"/>
    </location>
</feature>
<feature type="transmembrane region" description="Helical" evidence="1">
    <location>
        <begin position="180"/>
        <end position="206"/>
    </location>
</feature>
<dbReference type="EMBL" id="AMCK01000006">
    <property type="protein sequence ID" value="EKB45650.1"/>
    <property type="molecule type" value="Genomic_DNA"/>
</dbReference>
<dbReference type="InterPro" id="IPR038728">
    <property type="entry name" value="YkvI-like"/>
</dbReference>
<evidence type="ECO:0000256" key="1">
    <source>
        <dbReference type="SAM" id="Phobius"/>
    </source>
</evidence>
<keyword evidence="1" id="KW-0812">Transmembrane</keyword>
<feature type="transmembrane region" description="Helical" evidence="1">
    <location>
        <begin position="218"/>
        <end position="241"/>
    </location>
</feature>
<comment type="caution">
    <text evidence="2">The sequence shown here is derived from an EMBL/GenBank/DDBJ whole genome shotgun (WGS) entry which is preliminary data.</text>
</comment>
<evidence type="ECO:0000313" key="2">
    <source>
        <dbReference type="EMBL" id="EKB45650.1"/>
    </source>
</evidence>
<dbReference type="Proteomes" id="UP000004738">
    <property type="component" value="Unassembled WGS sequence"/>
</dbReference>